<protein>
    <submittedName>
        <fullName evidence="2">Uncharacterized protein</fullName>
    </submittedName>
</protein>
<dbReference type="AlphaFoldDB" id="A0A915HNY8"/>
<organism evidence="1 2">
    <name type="scientific">Romanomermis culicivorax</name>
    <name type="common">Nematode worm</name>
    <dbReference type="NCBI Taxonomy" id="13658"/>
    <lineage>
        <taxon>Eukaryota</taxon>
        <taxon>Metazoa</taxon>
        <taxon>Ecdysozoa</taxon>
        <taxon>Nematoda</taxon>
        <taxon>Enoplea</taxon>
        <taxon>Dorylaimia</taxon>
        <taxon>Mermithida</taxon>
        <taxon>Mermithoidea</taxon>
        <taxon>Mermithidae</taxon>
        <taxon>Romanomermis</taxon>
    </lineage>
</organism>
<dbReference type="Proteomes" id="UP000887565">
    <property type="component" value="Unplaced"/>
</dbReference>
<evidence type="ECO:0000313" key="1">
    <source>
        <dbReference type="Proteomes" id="UP000887565"/>
    </source>
</evidence>
<reference evidence="2" key="1">
    <citation type="submission" date="2022-11" db="UniProtKB">
        <authorList>
            <consortium name="WormBaseParasite"/>
        </authorList>
    </citation>
    <scope>IDENTIFICATION</scope>
</reference>
<keyword evidence="1" id="KW-1185">Reference proteome</keyword>
<evidence type="ECO:0000313" key="2">
    <source>
        <dbReference type="WBParaSite" id="nRc.2.0.1.t03663-RA"/>
    </source>
</evidence>
<proteinExistence type="predicted"/>
<accession>A0A915HNY8</accession>
<name>A0A915HNY8_ROMCU</name>
<sequence length="70" mass="8067">MCFTTKNTDFSYWTPGASSNNVFVALKRQQIQQHYFRMIEQKKIIAAANSAYLKNLTSLESLINQNYAKS</sequence>
<dbReference type="WBParaSite" id="nRc.2.0.1.t03663-RA">
    <property type="protein sequence ID" value="nRc.2.0.1.t03663-RA"/>
    <property type="gene ID" value="nRc.2.0.1.g03663"/>
</dbReference>